<dbReference type="SMART" id="SM00862">
    <property type="entry name" value="Trans_reg_C"/>
    <property type="match status" value="1"/>
</dbReference>
<evidence type="ECO:0000256" key="3">
    <source>
        <dbReference type="SAM" id="MobiDB-lite"/>
    </source>
</evidence>
<reference evidence="5 6" key="1">
    <citation type="submission" date="2019-07" db="EMBL/GenBank/DDBJ databases">
        <title>complete genome sequencing of Ornithinimicrobium sp. H23M54.</title>
        <authorList>
            <person name="Bae J.-W."/>
            <person name="Lee S.-Y."/>
        </authorList>
    </citation>
    <scope>NUCLEOTIDE SEQUENCE [LARGE SCALE GENOMIC DNA]</scope>
    <source>
        <strain evidence="5 6">H23M54</strain>
    </source>
</reference>
<dbReference type="Proteomes" id="UP000315395">
    <property type="component" value="Chromosome"/>
</dbReference>
<feature type="region of interest" description="Disordered" evidence="3">
    <location>
        <begin position="62"/>
        <end position="90"/>
    </location>
</feature>
<dbReference type="Pfam" id="PF00486">
    <property type="entry name" value="Trans_reg_C"/>
    <property type="match status" value="1"/>
</dbReference>
<dbReference type="CDD" id="cd00383">
    <property type="entry name" value="trans_reg_C"/>
    <property type="match status" value="1"/>
</dbReference>
<dbReference type="InterPro" id="IPR036388">
    <property type="entry name" value="WH-like_DNA-bd_sf"/>
</dbReference>
<evidence type="ECO:0000313" key="5">
    <source>
        <dbReference type="EMBL" id="QDO89873.1"/>
    </source>
</evidence>
<sequence length="199" mass="21727">MSAQTTSTTERVQPPDRPSRSTALIVLVAPTVEDRADFLAQLDPSAPVLIVPSVPAAQRLMEPEPPGVRPRTEALASRQGTAPGTTARPVSGVRVHEDRQAVGFGTAEVSLTPLEFALLRLLIREPGRVWRFDELVRRVWGTEHLGDASQVHAVVKRLRAKLTRERVPVAIEAVRGVGFRAVRRPVAPHGRSLSQTPSR</sequence>
<proteinExistence type="predicted"/>
<dbReference type="OrthoDB" id="3691954at2"/>
<keyword evidence="6" id="KW-1185">Reference proteome</keyword>
<evidence type="ECO:0000256" key="1">
    <source>
        <dbReference type="ARBA" id="ARBA00023125"/>
    </source>
</evidence>
<dbReference type="GO" id="GO:0000160">
    <property type="term" value="P:phosphorelay signal transduction system"/>
    <property type="evidence" value="ECO:0007669"/>
    <property type="project" value="InterPro"/>
</dbReference>
<dbReference type="SUPFAM" id="SSF46894">
    <property type="entry name" value="C-terminal effector domain of the bipartite response regulators"/>
    <property type="match status" value="1"/>
</dbReference>
<evidence type="ECO:0000256" key="2">
    <source>
        <dbReference type="PROSITE-ProRule" id="PRU01091"/>
    </source>
</evidence>
<dbReference type="EMBL" id="CP041616">
    <property type="protein sequence ID" value="QDO89873.1"/>
    <property type="molecule type" value="Genomic_DNA"/>
</dbReference>
<dbReference type="KEGG" id="orz:FNH13_17345"/>
<organism evidence="5 6">
    <name type="scientific">Ornithinimicrobium ciconiae</name>
    <dbReference type="NCBI Taxonomy" id="2594265"/>
    <lineage>
        <taxon>Bacteria</taxon>
        <taxon>Bacillati</taxon>
        <taxon>Actinomycetota</taxon>
        <taxon>Actinomycetes</taxon>
        <taxon>Micrococcales</taxon>
        <taxon>Ornithinimicrobiaceae</taxon>
        <taxon>Ornithinimicrobium</taxon>
    </lineage>
</organism>
<dbReference type="InterPro" id="IPR016032">
    <property type="entry name" value="Sig_transdc_resp-reg_C-effctor"/>
</dbReference>
<dbReference type="Gene3D" id="1.10.10.10">
    <property type="entry name" value="Winged helix-like DNA-binding domain superfamily/Winged helix DNA-binding domain"/>
    <property type="match status" value="1"/>
</dbReference>
<accession>A0A516GEB4</accession>
<keyword evidence="1 2" id="KW-0238">DNA-binding</keyword>
<gene>
    <name evidence="5" type="ORF">FNH13_17345</name>
</gene>
<dbReference type="GO" id="GO:0003677">
    <property type="term" value="F:DNA binding"/>
    <property type="evidence" value="ECO:0007669"/>
    <property type="project" value="UniProtKB-UniRule"/>
</dbReference>
<feature type="domain" description="OmpR/PhoB-type" evidence="4">
    <location>
        <begin position="85"/>
        <end position="183"/>
    </location>
</feature>
<dbReference type="PROSITE" id="PS51755">
    <property type="entry name" value="OMPR_PHOB"/>
    <property type="match status" value="1"/>
</dbReference>
<dbReference type="GO" id="GO:0006355">
    <property type="term" value="P:regulation of DNA-templated transcription"/>
    <property type="evidence" value="ECO:0007669"/>
    <property type="project" value="InterPro"/>
</dbReference>
<dbReference type="AlphaFoldDB" id="A0A516GEB4"/>
<dbReference type="InterPro" id="IPR001867">
    <property type="entry name" value="OmpR/PhoB-type_DNA-bd"/>
</dbReference>
<evidence type="ECO:0000313" key="6">
    <source>
        <dbReference type="Proteomes" id="UP000315395"/>
    </source>
</evidence>
<evidence type="ECO:0000259" key="4">
    <source>
        <dbReference type="PROSITE" id="PS51755"/>
    </source>
</evidence>
<feature type="DNA-binding region" description="OmpR/PhoB-type" evidence="2">
    <location>
        <begin position="85"/>
        <end position="183"/>
    </location>
</feature>
<name>A0A516GEB4_9MICO</name>
<dbReference type="RefSeq" id="WP_143784593.1">
    <property type="nucleotide sequence ID" value="NZ_CP041616.1"/>
</dbReference>
<protein>
    <submittedName>
        <fullName evidence="5">Winged helix-turn-helix transcriptional regulator</fullName>
    </submittedName>
</protein>